<sequence length="532" mass="60980">MTKRTWNKDDAPVLHKVQKSAAYLTKNPEMCFFLDSRKESKMECTLTSSYEDSTVSNSCMMSGTPYRPATEPVSNFTDTFQVLSKYPDQGTIKNDICGSYYENSIKLNDDRVINLVSKKMMISIDTGSIATNDLQLIIIQWDPLSLISNDKSKYTFSELNKNTVVYDSFKEYYRIQLYLLLDDVWENVHKKMKSNEKRELNFVINTFEYKATYLRLSCVRNINCDDIENLPSVGCIAVVILKSYDKKYLKVLAYVDGVDYVLYSKSPNNRNKCSEAKVSFIVAYKLHGLDIDGEVKIQGLINITHFLIQHDALLNLRKYPLREAVLNPRGPSVNSFVLPHIRLGIDQIKHTIQMLKKVICLPHSQINLLKTESESNIAPAIDVLITEVNEVLMSKILICIKSESDLEIIAKNFSDKKLVIIGKSSEYSRFQKYTLDKLAKDAENVDAKRQVLQESQILLKKISDCTFENIHLIRELNILCCVIYDASLCTEAETLVVGVCYCIDKLILIGKECDRSSTFFRRSLYCRSMENY</sequence>
<name>A0A087TXK5_STEMI</name>
<feature type="non-terminal residue" evidence="1">
    <location>
        <position position="532"/>
    </location>
</feature>
<dbReference type="EMBL" id="KK117212">
    <property type="protein sequence ID" value="KFM69844.1"/>
    <property type="molecule type" value="Genomic_DNA"/>
</dbReference>
<dbReference type="AlphaFoldDB" id="A0A087TXK5"/>
<reference evidence="1 2" key="1">
    <citation type="submission" date="2013-11" db="EMBL/GenBank/DDBJ databases">
        <title>Genome sequencing of Stegodyphus mimosarum.</title>
        <authorList>
            <person name="Bechsgaard J."/>
        </authorList>
    </citation>
    <scope>NUCLEOTIDE SEQUENCE [LARGE SCALE GENOMIC DNA]</scope>
</reference>
<evidence type="ECO:0000313" key="1">
    <source>
        <dbReference type="EMBL" id="KFM69844.1"/>
    </source>
</evidence>
<organism evidence="1 2">
    <name type="scientific">Stegodyphus mimosarum</name>
    <name type="common">African social velvet spider</name>
    <dbReference type="NCBI Taxonomy" id="407821"/>
    <lineage>
        <taxon>Eukaryota</taxon>
        <taxon>Metazoa</taxon>
        <taxon>Ecdysozoa</taxon>
        <taxon>Arthropoda</taxon>
        <taxon>Chelicerata</taxon>
        <taxon>Arachnida</taxon>
        <taxon>Araneae</taxon>
        <taxon>Araneomorphae</taxon>
        <taxon>Entelegynae</taxon>
        <taxon>Eresoidea</taxon>
        <taxon>Eresidae</taxon>
        <taxon>Stegodyphus</taxon>
    </lineage>
</organism>
<proteinExistence type="predicted"/>
<accession>A0A087TXK5</accession>
<dbReference type="Proteomes" id="UP000054359">
    <property type="component" value="Unassembled WGS sequence"/>
</dbReference>
<protein>
    <submittedName>
        <fullName evidence="1">Uncharacterized protein</fullName>
    </submittedName>
</protein>
<keyword evidence="2" id="KW-1185">Reference proteome</keyword>
<gene>
    <name evidence="1" type="ORF">X975_24191</name>
</gene>
<dbReference type="OrthoDB" id="6437886at2759"/>
<evidence type="ECO:0000313" key="2">
    <source>
        <dbReference type="Proteomes" id="UP000054359"/>
    </source>
</evidence>